<proteinExistence type="predicted"/>
<name>A0A345XR56_9ACTN</name>
<reference evidence="2 3" key="1">
    <citation type="submission" date="2018-07" db="EMBL/GenBank/DDBJ databases">
        <title>Draft genome of the type strain Streptomyces armeniacus ATCC 15676.</title>
        <authorList>
            <person name="Labana P."/>
            <person name="Gosse J.T."/>
            <person name="Boddy C.N."/>
        </authorList>
    </citation>
    <scope>NUCLEOTIDE SEQUENCE [LARGE SCALE GENOMIC DNA]</scope>
    <source>
        <strain evidence="2 3">ATCC 15676</strain>
    </source>
</reference>
<sequence length="267" mass="27008">MEAERSDATSRLPDVVQEFASAVVSALRGGDGRFDVLGSVLTPTDDPVAVAAVRVLGGDALAPCTLAGQVPTEDGLVLFERAIGAFPPKAGGSAVSAWSHWGMRAALRRARSTAGTAGAGTGAGADAGQGPYGDGESGAPDGAAPDTDWVAAQSWQQMTHQLAQLAALAVPGLVPPLAQAVAARPVDLARGFVRAVRRRDWLQAAGAGRWLAVTRGTPESLGLDTGLDFVHHMGAADARVALHVRAAQLARVRGDGAAAAYAGAARG</sequence>
<accession>A0A345XR56</accession>
<evidence type="ECO:0000313" key="3">
    <source>
        <dbReference type="Proteomes" id="UP000254425"/>
    </source>
</evidence>
<dbReference type="EMBL" id="CP031320">
    <property type="protein sequence ID" value="AXK34122.1"/>
    <property type="molecule type" value="Genomic_DNA"/>
</dbReference>
<dbReference type="AlphaFoldDB" id="A0A345XR56"/>
<dbReference type="Proteomes" id="UP000254425">
    <property type="component" value="Chromosome"/>
</dbReference>
<dbReference type="RefSeq" id="WP_208879386.1">
    <property type="nucleotide sequence ID" value="NZ_CP031320.1"/>
</dbReference>
<organism evidence="2 3">
    <name type="scientific">Streptomyces armeniacus</name>
    <dbReference type="NCBI Taxonomy" id="83291"/>
    <lineage>
        <taxon>Bacteria</taxon>
        <taxon>Bacillati</taxon>
        <taxon>Actinomycetota</taxon>
        <taxon>Actinomycetes</taxon>
        <taxon>Kitasatosporales</taxon>
        <taxon>Streptomycetaceae</taxon>
        <taxon>Streptomyces</taxon>
    </lineage>
</organism>
<protein>
    <submittedName>
        <fullName evidence="2">Uncharacterized protein</fullName>
    </submittedName>
</protein>
<evidence type="ECO:0000313" key="2">
    <source>
        <dbReference type="EMBL" id="AXK34122.1"/>
    </source>
</evidence>
<keyword evidence="3" id="KW-1185">Reference proteome</keyword>
<feature type="compositionally biased region" description="Gly residues" evidence="1">
    <location>
        <begin position="117"/>
        <end position="136"/>
    </location>
</feature>
<dbReference type="KEGG" id="sarm:DVA86_17120"/>
<feature type="region of interest" description="Disordered" evidence="1">
    <location>
        <begin position="114"/>
        <end position="146"/>
    </location>
</feature>
<evidence type="ECO:0000256" key="1">
    <source>
        <dbReference type="SAM" id="MobiDB-lite"/>
    </source>
</evidence>
<gene>
    <name evidence="2" type="ORF">DVA86_17120</name>
</gene>